<gene>
    <name evidence="3" type="ORF">LMG27177_05398</name>
</gene>
<keyword evidence="4" id="KW-1185">Reference proteome</keyword>
<accession>A0A6J5GLQ4</accession>
<dbReference type="Proteomes" id="UP000494252">
    <property type="component" value="Unassembled WGS sequence"/>
</dbReference>
<keyword evidence="2" id="KW-0732">Signal</keyword>
<evidence type="ECO:0000256" key="2">
    <source>
        <dbReference type="SAM" id="SignalP"/>
    </source>
</evidence>
<reference evidence="3 4" key="1">
    <citation type="submission" date="2020-04" db="EMBL/GenBank/DDBJ databases">
        <authorList>
            <person name="De Canck E."/>
        </authorList>
    </citation>
    <scope>NUCLEOTIDE SEQUENCE [LARGE SCALE GENOMIC DNA]</scope>
    <source>
        <strain evidence="3 4">LMG 27177</strain>
    </source>
</reference>
<feature type="signal peptide" evidence="2">
    <location>
        <begin position="1"/>
        <end position="25"/>
    </location>
</feature>
<name>A0A6J5GLQ4_9BURK</name>
<evidence type="ECO:0000256" key="1">
    <source>
        <dbReference type="SAM" id="MobiDB-lite"/>
    </source>
</evidence>
<evidence type="ECO:0000313" key="4">
    <source>
        <dbReference type="Proteomes" id="UP000494252"/>
    </source>
</evidence>
<evidence type="ECO:0000313" key="3">
    <source>
        <dbReference type="EMBL" id="CAB3803150.1"/>
    </source>
</evidence>
<feature type="compositionally biased region" description="Low complexity" evidence="1">
    <location>
        <begin position="30"/>
        <end position="50"/>
    </location>
</feature>
<dbReference type="EMBL" id="CADIKI010000018">
    <property type="protein sequence ID" value="CAB3803150.1"/>
    <property type="molecule type" value="Genomic_DNA"/>
</dbReference>
<dbReference type="AlphaFoldDB" id="A0A6J5GLQ4"/>
<proteinExistence type="predicted"/>
<protein>
    <submittedName>
        <fullName evidence="3">Uncharacterized protein</fullName>
    </submittedName>
</protein>
<feature type="chain" id="PRO_5026795678" evidence="2">
    <location>
        <begin position="26"/>
        <end position="50"/>
    </location>
</feature>
<dbReference type="PROSITE" id="PS51257">
    <property type="entry name" value="PROKAR_LIPOPROTEIN"/>
    <property type="match status" value="1"/>
</dbReference>
<sequence length="50" mass="4944">MNRTFYTRMLTGAIVVLTVALSAGCKPSDKAGGAANADSAASRPASGASQ</sequence>
<organism evidence="3 4">
    <name type="scientific">Paraburkholderia fynbosensis</name>
    <dbReference type="NCBI Taxonomy" id="1200993"/>
    <lineage>
        <taxon>Bacteria</taxon>
        <taxon>Pseudomonadati</taxon>
        <taxon>Pseudomonadota</taxon>
        <taxon>Betaproteobacteria</taxon>
        <taxon>Burkholderiales</taxon>
        <taxon>Burkholderiaceae</taxon>
        <taxon>Paraburkholderia</taxon>
    </lineage>
</organism>
<feature type="region of interest" description="Disordered" evidence="1">
    <location>
        <begin position="27"/>
        <end position="50"/>
    </location>
</feature>